<dbReference type="RefSeq" id="WP_200309474.1">
    <property type="nucleotide sequence ID" value="NZ_JAENIM010000002.1"/>
</dbReference>
<keyword evidence="4" id="KW-1185">Reference proteome</keyword>
<gene>
    <name evidence="2" type="ORF">JIN82_00010</name>
    <name evidence="3" type="ORF">JIN82_03455</name>
</gene>
<dbReference type="Gene3D" id="3.30.70.100">
    <property type="match status" value="1"/>
</dbReference>
<evidence type="ECO:0000259" key="1">
    <source>
        <dbReference type="PROSITE" id="PS51725"/>
    </source>
</evidence>
<dbReference type="GO" id="GO:0004497">
    <property type="term" value="F:monooxygenase activity"/>
    <property type="evidence" value="ECO:0007669"/>
    <property type="project" value="UniProtKB-KW"/>
</dbReference>
<comment type="caution">
    <text evidence="2">The sequence shown here is derived from an EMBL/GenBank/DDBJ whole genome shotgun (WGS) entry which is preliminary data.</text>
</comment>
<organism evidence="2 4">
    <name type="scientific">Persicirhabdus sediminis</name>
    <dbReference type="NCBI Taxonomy" id="454144"/>
    <lineage>
        <taxon>Bacteria</taxon>
        <taxon>Pseudomonadati</taxon>
        <taxon>Verrucomicrobiota</taxon>
        <taxon>Verrucomicrobiia</taxon>
        <taxon>Verrucomicrobiales</taxon>
        <taxon>Verrucomicrobiaceae</taxon>
        <taxon>Persicirhabdus</taxon>
    </lineage>
</organism>
<keyword evidence="2" id="KW-0560">Oxidoreductase</keyword>
<dbReference type="AlphaFoldDB" id="A0A8J7MAU6"/>
<dbReference type="Proteomes" id="UP000624703">
    <property type="component" value="Unassembled WGS sequence"/>
</dbReference>
<dbReference type="InterPro" id="IPR007138">
    <property type="entry name" value="ABM_dom"/>
</dbReference>
<evidence type="ECO:0000313" key="3">
    <source>
        <dbReference type="EMBL" id="MBK1790209.1"/>
    </source>
</evidence>
<dbReference type="SUPFAM" id="SSF54909">
    <property type="entry name" value="Dimeric alpha+beta barrel"/>
    <property type="match status" value="1"/>
</dbReference>
<dbReference type="EMBL" id="JAENIM010000019">
    <property type="protein sequence ID" value="MBK1790209.1"/>
    <property type="molecule type" value="Genomic_DNA"/>
</dbReference>
<reference evidence="2" key="1">
    <citation type="submission" date="2021-01" db="EMBL/GenBank/DDBJ databases">
        <title>Modified the classification status of verrucomicrobia.</title>
        <authorList>
            <person name="Feng X."/>
        </authorList>
    </citation>
    <scope>NUCLEOTIDE SEQUENCE</scope>
    <source>
        <strain evidence="2">_KCTC 22039</strain>
    </source>
</reference>
<feature type="domain" description="ABM" evidence="1">
    <location>
        <begin position="24"/>
        <end position="114"/>
    </location>
</feature>
<evidence type="ECO:0000313" key="4">
    <source>
        <dbReference type="Proteomes" id="UP000624703"/>
    </source>
</evidence>
<dbReference type="PROSITE" id="PS51725">
    <property type="entry name" value="ABM"/>
    <property type="match status" value="1"/>
</dbReference>
<dbReference type="Pfam" id="PF03992">
    <property type="entry name" value="ABM"/>
    <property type="match status" value="1"/>
</dbReference>
<name>A0A8J7MAU6_9BACT</name>
<accession>A0A8J7MAU6</accession>
<proteinExistence type="predicted"/>
<sequence length="122" mass="13634">MISFKPLDETCPIHQQLDETASPVVLVNVFTVAPEEADQLIKAWENDANWMKQQPGYISTQLHRAIGQSSVFMNYATWDSVEDFKNAFNHPDFKAAMGAYPSSSVASPHLFEKVAVTNLCTK</sequence>
<protein>
    <submittedName>
        <fullName evidence="2">Antibiotic biosynthesis monooxygenase</fullName>
    </submittedName>
</protein>
<dbReference type="EMBL" id="JAENIM010000002">
    <property type="protein sequence ID" value="MBK1789529.1"/>
    <property type="molecule type" value="Genomic_DNA"/>
</dbReference>
<keyword evidence="2" id="KW-0503">Monooxygenase</keyword>
<dbReference type="InterPro" id="IPR011008">
    <property type="entry name" value="Dimeric_a/b-barrel"/>
</dbReference>
<evidence type="ECO:0000313" key="2">
    <source>
        <dbReference type="EMBL" id="MBK1789529.1"/>
    </source>
</evidence>